<sequence>MARILLPLLAVIVCGVLLFWGIGGFYGHQDRQPPSREEDASVWLTTPDRVNLLTPQTAQHFSEHAASGSDELTIDVNPQIAYQTIEGFGAAVTGSSAYLINHRMSETQRDALLNDLFTSQGINIHYIRHTIGASDYSVDENGQPASYTYDDTDSGEPDYELNRFSVAKDADVMELLQNIMKKKEGIKLVGTPWTAPAWMKFGEKTLNGWYLNYTDPRVYSAYAEYFVRYIKAYEQAGIPVEAVTVQNEPEFTTPDYPSMSMGALEQAKFIRDYLGPAFKANGLNTKIIGFDHNWDIGENYAGTLLSDEGASRYIDGTAYHCYSGSPDVMSRMHDAYPDKHIYLTECSGGAWSTDFGGNLSWQLSNLIIGGTRNWAQNVLLWNMALDPEGGPINGGCKNCRGVVTIDPATGAVTKNEEYYAIGHASKFVQPGAVRIDSTQQAGSIENAAFRNPDGTIVLIAVNVSADSREFTVRQGTKSFAYTLPSHAAVTFTWQPQD</sequence>
<keyword evidence="4" id="KW-0326">Glycosidase</keyword>
<protein>
    <submittedName>
        <fullName evidence="7">Glycoside hydrolase family 30 beta sandwich domain-containing protein</fullName>
    </submittedName>
</protein>
<dbReference type="GO" id="GO:0016787">
    <property type="term" value="F:hydrolase activity"/>
    <property type="evidence" value="ECO:0007669"/>
    <property type="project" value="UniProtKB-KW"/>
</dbReference>
<evidence type="ECO:0000256" key="4">
    <source>
        <dbReference type="RuleBase" id="RU361188"/>
    </source>
</evidence>
<dbReference type="PANTHER" id="PTHR11069">
    <property type="entry name" value="GLUCOSYLCERAMIDASE"/>
    <property type="match status" value="1"/>
</dbReference>
<dbReference type="RefSeq" id="WP_375528890.1">
    <property type="nucleotide sequence ID" value="NZ_JBHILM010000065.1"/>
</dbReference>
<reference evidence="7 8" key="1">
    <citation type="submission" date="2024-09" db="EMBL/GenBank/DDBJ databases">
        <authorList>
            <person name="Ruan L."/>
        </authorList>
    </citation>
    <scope>NUCLEOTIDE SEQUENCE [LARGE SCALE GENOMIC DNA]</scope>
    <source>
        <strain evidence="7 8">D33</strain>
    </source>
</reference>
<comment type="caution">
    <text evidence="7">The sequence shown here is derived from an EMBL/GenBank/DDBJ whole genome shotgun (WGS) entry which is preliminary data.</text>
</comment>
<dbReference type="PRINTS" id="PR00843">
    <property type="entry name" value="GLHYDRLASE30"/>
</dbReference>
<dbReference type="PANTHER" id="PTHR11069:SF23">
    <property type="entry name" value="LYSOSOMAL ACID GLUCOSYLCERAMIDASE"/>
    <property type="match status" value="1"/>
</dbReference>
<dbReference type="InterPro" id="IPR017853">
    <property type="entry name" value="GH"/>
</dbReference>
<evidence type="ECO:0000313" key="8">
    <source>
        <dbReference type="Proteomes" id="UP001580407"/>
    </source>
</evidence>
<evidence type="ECO:0000313" key="7">
    <source>
        <dbReference type="EMBL" id="MFB5685232.1"/>
    </source>
</evidence>
<dbReference type="Gene3D" id="2.60.40.1180">
    <property type="entry name" value="Golgi alpha-mannosidase II"/>
    <property type="match status" value="1"/>
</dbReference>
<dbReference type="InterPro" id="IPR001139">
    <property type="entry name" value="Glyco_hydro_30"/>
</dbReference>
<dbReference type="SUPFAM" id="SSF51011">
    <property type="entry name" value="Glycosyl hydrolase domain"/>
    <property type="match status" value="1"/>
</dbReference>
<dbReference type="InterPro" id="IPR013780">
    <property type="entry name" value="Glyco_hydro_b"/>
</dbReference>
<feature type="domain" description="Glycosyl hydrolase family 30 beta sandwich" evidence="6">
    <location>
        <begin position="431"/>
        <end position="491"/>
    </location>
</feature>
<evidence type="ECO:0000256" key="3">
    <source>
        <dbReference type="ARBA" id="ARBA00022801"/>
    </source>
</evidence>
<dbReference type="InterPro" id="IPR033452">
    <property type="entry name" value="GH30_C"/>
</dbReference>
<dbReference type="InterPro" id="IPR033453">
    <property type="entry name" value="Glyco_hydro_30_TIM-barrel"/>
</dbReference>
<dbReference type="SUPFAM" id="SSF51445">
    <property type="entry name" value="(Trans)glycosidases"/>
    <property type="match status" value="1"/>
</dbReference>
<dbReference type="Gene3D" id="3.20.20.80">
    <property type="entry name" value="Glycosidases"/>
    <property type="match status" value="1"/>
</dbReference>
<accession>A0ABV5BHR3</accession>
<proteinExistence type="inferred from homology"/>
<name>A0ABV5BHR3_9BACL</name>
<evidence type="ECO:0000259" key="6">
    <source>
        <dbReference type="Pfam" id="PF17189"/>
    </source>
</evidence>
<dbReference type="Pfam" id="PF02055">
    <property type="entry name" value="Glyco_hydro_30"/>
    <property type="match status" value="1"/>
</dbReference>
<dbReference type="Pfam" id="PF17189">
    <property type="entry name" value="Glyco_hydro_30C"/>
    <property type="match status" value="1"/>
</dbReference>
<evidence type="ECO:0000256" key="2">
    <source>
        <dbReference type="ARBA" id="ARBA00022729"/>
    </source>
</evidence>
<keyword evidence="3 4" id="KW-0378">Hydrolase</keyword>
<keyword evidence="8" id="KW-1185">Reference proteome</keyword>
<comment type="similarity">
    <text evidence="1 4">Belongs to the glycosyl hydrolase 30 family.</text>
</comment>
<organism evidence="7 8">
    <name type="scientific">Paenibacillus terreus</name>
    <dbReference type="NCBI Taxonomy" id="1387834"/>
    <lineage>
        <taxon>Bacteria</taxon>
        <taxon>Bacillati</taxon>
        <taxon>Bacillota</taxon>
        <taxon>Bacilli</taxon>
        <taxon>Bacillales</taxon>
        <taxon>Paenibacillaceae</taxon>
        <taxon>Paenibacillus</taxon>
    </lineage>
</organism>
<dbReference type="Proteomes" id="UP001580407">
    <property type="component" value="Unassembled WGS sequence"/>
</dbReference>
<keyword evidence="2" id="KW-0732">Signal</keyword>
<gene>
    <name evidence="7" type="ORF">ACE3NQ_30440</name>
</gene>
<evidence type="ECO:0000256" key="1">
    <source>
        <dbReference type="ARBA" id="ARBA00005382"/>
    </source>
</evidence>
<feature type="domain" description="Glycosyl hydrolase family 30 TIM-barrel" evidence="5">
    <location>
        <begin position="85"/>
        <end position="428"/>
    </location>
</feature>
<evidence type="ECO:0000259" key="5">
    <source>
        <dbReference type="Pfam" id="PF02055"/>
    </source>
</evidence>
<dbReference type="EMBL" id="JBHILM010000065">
    <property type="protein sequence ID" value="MFB5685232.1"/>
    <property type="molecule type" value="Genomic_DNA"/>
</dbReference>